<name>A0A5N6TYD0_ASPAV</name>
<feature type="compositionally biased region" description="Basic and acidic residues" evidence="1">
    <location>
        <begin position="46"/>
        <end position="55"/>
    </location>
</feature>
<reference evidence="2 3" key="1">
    <citation type="submission" date="2019-04" db="EMBL/GenBank/DDBJ databases">
        <title>Friends and foes A comparative genomics study of 23 Aspergillus species from section Flavi.</title>
        <authorList>
            <consortium name="DOE Joint Genome Institute"/>
            <person name="Kjaerbolling I."/>
            <person name="Vesth T."/>
            <person name="Frisvad J.C."/>
            <person name="Nybo J.L."/>
            <person name="Theobald S."/>
            <person name="Kildgaard S."/>
            <person name="Isbrandt T."/>
            <person name="Kuo A."/>
            <person name="Sato A."/>
            <person name="Lyhne E.K."/>
            <person name="Kogle M.E."/>
            <person name="Wiebenga A."/>
            <person name="Kun R.S."/>
            <person name="Lubbers R.J."/>
            <person name="Makela M.R."/>
            <person name="Barry K."/>
            <person name="Chovatia M."/>
            <person name="Clum A."/>
            <person name="Daum C."/>
            <person name="Haridas S."/>
            <person name="He G."/>
            <person name="LaButti K."/>
            <person name="Lipzen A."/>
            <person name="Mondo S."/>
            <person name="Riley R."/>
            <person name="Salamov A."/>
            <person name="Simmons B.A."/>
            <person name="Magnuson J.K."/>
            <person name="Henrissat B."/>
            <person name="Mortensen U.H."/>
            <person name="Larsen T.O."/>
            <person name="Devries R.P."/>
            <person name="Grigoriev I.V."/>
            <person name="Machida M."/>
            <person name="Baker S.E."/>
            <person name="Andersen M.R."/>
        </authorList>
    </citation>
    <scope>NUCLEOTIDE SEQUENCE [LARGE SCALE GENOMIC DNA]</scope>
    <source>
        <strain evidence="2 3">IBT 18842</strain>
    </source>
</reference>
<organism evidence="2 3">
    <name type="scientific">Aspergillus avenaceus</name>
    <dbReference type="NCBI Taxonomy" id="36643"/>
    <lineage>
        <taxon>Eukaryota</taxon>
        <taxon>Fungi</taxon>
        <taxon>Dikarya</taxon>
        <taxon>Ascomycota</taxon>
        <taxon>Pezizomycotina</taxon>
        <taxon>Eurotiomycetes</taxon>
        <taxon>Eurotiomycetidae</taxon>
        <taxon>Eurotiales</taxon>
        <taxon>Aspergillaceae</taxon>
        <taxon>Aspergillus</taxon>
        <taxon>Aspergillus subgen. Circumdati</taxon>
    </lineage>
</organism>
<dbReference type="Proteomes" id="UP000325780">
    <property type="component" value="Unassembled WGS sequence"/>
</dbReference>
<proteinExistence type="predicted"/>
<evidence type="ECO:0000313" key="2">
    <source>
        <dbReference type="EMBL" id="KAE8151388.1"/>
    </source>
</evidence>
<feature type="region of interest" description="Disordered" evidence="1">
    <location>
        <begin position="1"/>
        <end position="58"/>
    </location>
</feature>
<dbReference type="AlphaFoldDB" id="A0A5N6TYD0"/>
<accession>A0A5N6TYD0</accession>
<gene>
    <name evidence="2" type="ORF">BDV25DRAFT_138911</name>
</gene>
<evidence type="ECO:0000313" key="3">
    <source>
        <dbReference type="Proteomes" id="UP000325780"/>
    </source>
</evidence>
<keyword evidence="3" id="KW-1185">Reference proteome</keyword>
<sequence length="124" mass="12876">MTDGHSHANAHATNTRGGAGLEPTPATNTSGNGPGGLLKGGIGREGPGHTPDKMKTSYSSADEFASLRDEKNTARGHFMDRANHEAGVTNGTCATEDHSFMNTKPGGSDTLPGWKGAKDFVHNM</sequence>
<feature type="compositionally biased region" description="Gly residues" evidence="1">
    <location>
        <begin position="32"/>
        <end position="45"/>
    </location>
</feature>
<protein>
    <submittedName>
        <fullName evidence="2">Uncharacterized protein</fullName>
    </submittedName>
</protein>
<dbReference type="EMBL" id="ML742072">
    <property type="protein sequence ID" value="KAE8151388.1"/>
    <property type="molecule type" value="Genomic_DNA"/>
</dbReference>
<evidence type="ECO:0000256" key="1">
    <source>
        <dbReference type="SAM" id="MobiDB-lite"/>
    </source>
</evidence>
<dbReference type="OrthoDB" id="4504900at2759"/>